<evidence type="ECO:0000313" key="1">
    <source>
        <dbReference type="EMBL" id="SFI88628.1"/>
    </source>
</evidence>
<evidence type="ECO:0000313" key="2">
    <source>
        <dbReference type="Proteomes" id="UP000198649"/>
    </source>
</evidence>
<dbReference type="AlphaFoldDB" id="A0A1I3LV33"/>
<keyword evidence="2" id="KW-1185">Reference proteome</keyword>
<gene>
    <name evidence="1" type="ORF">SAMN05216561_114100</name>
</gene>
<sequence length="61" mass="6368">MDRDLEAAADGSETVRFSYGLVFDRTCATASLVAAVLQRRGVPAAGQNGVSEPSPSATLRQ</sequence>
<dbReference type="RefSeq" id="WP_218031259.1">
    <property type="nucleotide sequence ID" value="NZ_BKAF01000017.1"/>
</dbReference>
<protein>
    <submittedName>
        <fullName evidence="1">Uncharacterized protein</fullName>
    </submittedName>
</protein>
<organism evidence="1 2">
    <name type="scientific">Nocardioides psychrotolerans</name>
    <dbReference type="NCBI Taxonomy" id="1005945"/>
    <lineage>
        <taxon>Bacteria</taxon>
        <taxon>Bacillati</taxon>
        <taxon>Actinomycetota</taxon>
        <taxon>Actinomycetes</taxon>
        <taxon>Propionibacteriales</taxon>
        <taxon>Nocardioidaceae</taxon>
        <taxon>Nocardioides</taxon>
    </lineage>
</organism>
<accession>A0A1I3LV33</accession>
<dbReference type="Proteomes" id="UP000198649">
    <property type="component" value="Unassembled WGS sequence"/>
</dbReference>
<reference evidence="1 2" key="1">
    <citation type="submission" date="2016-10" db="EMBL/GenBank/DDBJ databases">
        <authorList>
            <person name="de Groot N.N."/>
        </authorList>
    </citation>
    <scope>NUCLEOTIDE SEQUENCE [LARGE SCALE GENOMIC DNA]</scope>
    <source>
        <strain evidence="1 2">CGMCC 1.11156</strain>
    </source>
</reference>
<proteinExistence type="predicted"/>
<name>A0A1I3LV33_9ACTN</name>
<dbReference type="EMBL" id="FOQG01000014">
    <property type="protein sequence ID" value="SFI88628.1"/>
    <property type="molecule type" value="Genomic_DNA"/>
</dbReference>